<feature type="compositionally biased region" description="Basic and acidic residues" evidence="1">
    <location>
        <begin position="168"/>
        <end position="177"/>
    </location>
</feature>
<evidence type="ECO:0000313" key="3">
    <source>
        <dbReference type="Proteomes" id="UP000818624"/>
    </source>
</evidence>
<dbReference type="EMBL" id="CP046236">
    <property type="protein sequence ID" value="WFD48954.1"/>
    <property type="molecule type" value="Genomic_DNA"/>
</dbReference>
<feature type="compositionally biased region" description="Basic and acidic residues" evidence="1">
    <location>
        <begin position="187"/>
        <end position="238"/>
    </location>
</feature>
<feature type="compositionally biased region" description="Basic and acidic residues" evidence="1">
    <location>
        <begin position="18"/>
        <end position="27"/>
    </location>
</feature>
<feature type="compositionally biased region" description="Pro residues" evidence="1">
    <location>
        <begin position="106"/>
        <end position="119"/>
    </location>
</feature>
<name>A0ABY8EVK0_MALFU</name>
<protein>
    <submittedName>
        <fullName evidence="2">Uncharacterized protein</fullName>
    </submittedName>
</protein>
<keyword evidence="3" id="KW-1185">Reference proteome</keyword>
<feature type="compositionally biased region" description="Polar residues" evidence="1">
    <location>
        <begin position="28"/>
        <end position="37"/>
    </location>
</feature>
<feature type="compositionally biased region" description="Polar residues" evidence="1">
    <location>
        <begin position="1"/>
        <end position="11"/>
    </location>
</feature>
<accession>A0ABY8EVK0</accession>
<sequence>MDAFSSGSELSSAEEVSGDERAPRARTSDTAAHTPNAPSADIPARERDAPRRKRSDAHERTTTPAVPQPKRARLVTDDDAPYEEEPDTPARALDTPARAPKKPAKPAAPRPAQPAPRLVPPTSDEPVNVETRARTAPKPASSEPAFGRNMSGWDQLFGPIAQSPAPKTETRAKDATPEQRAAAAEAAAKEREAEVRERAARERAAREREQREKQAQERAAREAAAREAARQQRMEKRPTSVTQAELDEHRVRLRAAINTTRHLDLLAGCRLMTAFEEDMGAERRHLRASRFGAGLHHLGGVPKGEKKEGGAPPVATAAAMAAAGGSPAAASATTRAEGA</sequence>
<evidence type="ECO:0000256" key="1">
    <source>
        <dbReference type="SAM" id="MobiDB-lite"/>
    </source>
</evidence>
<organism evidence="2 3">
    <name type="scientific">Malassezia furfur</name>
    <name type="common">Pityriasis versicolor infection agent</name>
    <name type="synonym">Pityrosporum furfur</name>
    <dbReference type="NCBI Taxonomy" id="55194"/>
    <lineage>
        <taxon>Eukaryota</taxon>
        <taxon>Fungi</taxon>
        <taxon>Dikarya</taxon>
        <taxon>Basidiomycota</taxon>
        <taxon>Ustilaginomycotina</taxon>
        <taxon>Malasseziomycetes</taxon>
        <taxon>Malasseziales</taxon>
        <taxon>Malasseziaceae</taxon>
        <taxon>Malassezia</taxon>
    </lineage>
</organism>
<feature type="compositionally biased region" description="Acidic residues" evidence="1">
    <location>
        <begin position="77"/>
        <end position="87"/>
    </location>
</feature>
<evidence type="ECO:0000313" key="2">
    <source>
        <dbReference type="EMBL" id="WFD48954.1"/>
    </source>
</evidence>
<gene>
    <name evidence="2" type="ORF">GLX27_003627</name>
</gene>
<feature type="region of interest" description="Disordered" evidence="1">
    <location>
        <begin position="1"/>
        <end position="245"/>
    </location>
</feature>
<reference evidence="2 3" key="1">
    <citation type="journal article" date="2020" name="Elife">
        <title>Loss of centromere function drives karyotype evolution in closely related Malassezia species.</title>
        <authorList>
            <person name="Sankaranarayanan S.R."/>
            <person name="Ianiri G."/>
            <person name="Coelho M.A."/>
            <person name="Reza M.H."/>
            <person name="Thimmappa B.C."/>
            <person name="Ganguly P."/>
            <person name="Vadnala R.N."/>
            <person name="Sun S."/>
            <person name="Siddharthan R."/>
            <person name="Tellgren-Roth C."/>
            <person name="Dawson T.L."/>
            <person name="Heitman J."/>
            <person name="Sanyal K."/>
        </authorList>
    </citation>
    <scope>NUCLEOTIDE SEQUENCE [LARGE SCALE GENOMIC DNA]</scope>
    <source>
        <strain evidence="2">CBS14141</strain>
    </source>
</reference>
<dbReference type="Proteomes" id="UP000818624">
    <property type="component" value="Chromosome 3"/>
</dbReference>
<proteinExistence type="predicted"/>